<keyword evidence="2" id="KW-1185">Reference proteome</keyword>
<comment type="caution">
    <text evidence="1">The sequence shown here is derived from an EMBL/GenBank/DDBJ whole genome shotgun (WGS) entry which is preliminary data.</text>
</comment>
<sequence>MSKACLVTRSHLAASFTIFRSKVNIGTSDRSRAVCGALALIVADAHSLYFENYSFLHPGADTNDPNILIALKIRAAPVAIELGRPPLGSTLTPPEDVEINVISERLAFSSKL</sequence>
<dbReference type="EMBL" id="JAWDGP010000265">
    <property type="protein sequence ID" value="KAK3802100.1"/>
    <property type="molecule type" value="Genomic_DNA"/>
</dbReference>
<proteinExistence type="predicted"/>
<dbReference type="AlphaFoldDB" id="A0AAE1B9M8"/>
<evidence type="ECO:0000313" key="2">
    <source>
        <dbReference type="Proteomes" id="UP001283361"/>
    </source>
</evidence>
<organism evidence="1 2">
    <name type="scientific">Elysia crispata</name>
    <name type="common">lettuce slug</name>
    <dbReference type="NCBI Taxonomy" id="231223"/>
    <lineage>
        <taxon>Eukaryota</taxon>
        <taxon>Metazoa</taxon>
        <taxon>Spiralia</taxon>
        <taxon>Lophotrochozoa</taxon>
        <taxon>Mollusca</taxon>
        <taxon>Gastropoda</taxon>
        <taxon>Heterobranchia</taxon>
        <taxon>Euthyneura</taxon>
        <taxon>Panpulmonata</taxon>
        <taxon>Sacoglossa</taxon>
        <taxon>Placobranchoidea</taxon>
        <taxon>Plakobranchidae</taxon>
        <taxon>Elysia</taxon>
    </lineage>
</organism>
<protein>
    <submittedName>
        <fullName evidence="1">Uncharacterized protein</fullName>
    </submittedName>
</protein>
<accession>A0AAE1B9M8</accession>
<name>A0AAE1B9M8_9GAST</name>
<gene>
    <name evidence="1" type="ORF">RRG08_049990</name>
</gene>
<dbReference type="Proteomes" id="UP001283361">
    <property type="component" value="Unassembled WGS sequence"/>
</dbReference>
<reference evidence="1" key="1">
    <citation type="journal article" date="2023" name="G3 (Bethesda)">
        <title>A reference genome for the long-term kleptoplast-retaining sea slug Elysia crispata morphotype clarki.</title>
        <authorList>
            <person name="Eastman K.E."/>
            <person name="Pendleton A.L."/>
            <person name="Shaikh M.A."/>
            <person name="Suttiyut T."/>
            <person name="Ogas R."/>
            <person name="Tomko P."/>
            <person name="Gavelis G."/>
            <person name="Widhalm J.R."/>
            <person name="Wisecaver J.H."/>
        </authorList>
    </citation>
    <scope>NUCLEOTIDE SEQUENCE</scope>
    <source>
        <strain evidence="1">ECLA1</strain>
    </source>
</reference>
<evidence type="ECO:0000313" key="1">
    <source>
        <dbReference type="EMBL" id="KAK3802100.1"/>
    </source>
</evidence>